<dbReference type="Pfam" id="PF12802">
    <property type="entry name" value="MarR_2"/>
    <property type="match status" value="1"/>
</dbReference>
<dbReference type="GO" id="GO:0003677">
    <property type="term" value="F:DNA binding"/>
    <property type="evidence" value="ECO:0007669"/>
    <property type="project" value="UniProtKB-KW"/>
</dbReference>
<dbReference type="SMART" id="SM00347">
    <property type="entry name" value="HTH_MARR"/>
    <property type="match status" value="1"/>
</dbReference>
<evidence type="ECO:0000256" key="1">
    <source>
        <dbReference type="ARBA" id="ARBA00023015"/>
    </source>
</evidence>
<dbReference type="InterPro" id="IPR036390">
    <property type="entry name" value="WH_DNA-bd_sf"/>
</dbReference>
<accession>A0ABS2MSQ6</accession>
<feature type="domain" description="HTH marR-type" evidence="4">
    <location>
        <begin position="6"/>
        <end position="138"/>
    </location>
</feature>
<keyword evidence="6" id="KW-1185">Reference proteome</keyword>
<organism evidence="5 6">
    <name type="scientific">Fusibacter tunisiensis</name>
    <dbReference type="NCBI Taxonomy" id="1008308"/>
    <lineage>
        <taxon>Bacteria</taxon>
        <taxon>Bacillati</taxon>
        <taxon>Bacillota</taxon>
        <taxon>Clostridia</taxon>
        <taxon>Eubacteriales</taxon>
        <taxon>Eubacteriales Family XII. Incertae Sedis</taxon>
        <taxon>Fusibacter</taxon>
    </lineage>
</organism>
<protein>
    <submittedName>
        <fullName evidence="5">DNA-binding MarR family transcriptional regulator</fullName>
    </submittedName>
</protein>
<dbReference type="PRINTS" id="PR00598">
    <property type="entry name" value="HTHMARR"/>
</dbReference>
<keyword evidence="1" id="KW-0805">Transcription regulation</keyword>
<reference evidence="5 6" key="1">
    <citation type="submission" date="2021-01" db="EMBL/GenBank/DDBJ databases">
        <title>Genomic Encyclopedia of Type Strains, Phase IV (KMG-IV): sequencing the most valuable type-strain genomes for metagenomic binning, comparative biology and taxonomic classification.</title>
        <authorList>
            <person name="Goeker M."/>
        </authorList>
    </citation>
    <scope>NUCLEOTIDE SEQUENCE [LARGE SCALE GENOMIC DNA]</scope>
    <source>
        <strain evidence="5 6">DSM 24436</strain>
    </source>
</reference>
<dbReference type="InterPro" id="IPR036388">
    <property type="entry name" value="WH-like_DNA-bd_sf"/>
</dbReference>
<keyword evidence="2 5" id="KW-0238">DNA-binding</keyword>
<dbReference type="Gene3D" id="1.10.10.10">
    <property type="entry name" value="Winged helix-like DNA-binding domain superfamily/Winged helix DNA-binding domain"/>
    <property type="match status" value="1"/>
</dbReference>
<name>A0ABS2MSQ6_9FIRM</name>
<dbReference type="InterPro" id="IPR000835">
    <property type="entry name" value="HTH_MarR-typ"/>
</dbReference>
<evidence type="ECO:0000313" key="6">
    <source>
        <dbReference type="Proteomes" id="UP000767854"/>
    </source>
</evidence>
<dbReference type="EMBL" id="JAFBDT010000019">
    <property type="protein sequence ID" value="MBM7562468.1"/>
    <property type="molecule type" value="Genomic_DNA"/>
</dbReference>
<comment type="caution">
    <text evidence="5">The sequence shown here is derived from an EMBL/GenBank/DDBJ whole genome shotgun (WGS) entry which is preliminary data.</text>
</comment>
<dbReference type="PROSITE" id="PS50995">
    <property type="entry name" value="HTH_MARR_2"/>
    <property type="match status" value="1"/>
</dbReference>
<evidence type="ECO:0000256" key="2">
    <source>
        <dbReference type="ARBA" id="ARBA00023125"/>
    </source>
</evidence>
<evidence type="ECO:0000259" key="4">
    <source>
        <dbReference type="PROSITE" id="PS50995"/>
    </source>
</evidence>
<proteinExistence type="predicted"/>
<keyword evidence="3" id="KW-0804">Transcription</keyword>
<dbReference type="RefSeq" id="WP_204664898.1">
    <property type="nucleotide sequence ID" value="NZ_JAFBDT010000019.1"/>
</dbReference>
<dbReference type="PANTHER" id="PTHR42756:SF2">
    <property type="entry name" value="MARR FAMILY REGULATORY PROTEIN"/>
    <property type="match status" value="1"/>
</dbReference>
<evidence type="ECO:0000256" key="3">
    <source>
        <dbReference type="ARBA" id="ARBA00023163"/>
    </source>
</evidence>
<dbReference type="SUPFAM" id="SSF46785">
    <property type="entry name" value="Winged helix' DNA-binding domain"/>
    <property type="match status" value="1"/>
</dbReference>
<dbReference type="PANTHER" id="PTHR42756">
    <property type="entry name" value="TRANSCRIPTIONAL REGULATOR, MARR"/>
    <property type="match status" value="1"/>
</dbReference>
<dbReference type="Proteomes" id="UP000767854">
    <property type="component" value="Unassembled WGS sequence"/>
</dbReference>
<sequence length="160" mass="18271">MGLSNGFKLSRDISIIFRHGKAYIDGEMAQYAIGSGQYGFLYYLYGHNGATQDEISRGLDMDKATTARAIQKLEDNGFVDRVRNEKDHRVNNVYLTEKSSRLKNDLFAIARRWDAILLETFTDVEKECLQKLMFKLSTNAKALKTNSHHKEDTKCHTTNA</sequence>
<evidence type="ECO:0000313" key="5">
    <source>
        <dbReference type="EMBL" id="MBM7562468.1"/>
    </source>
</evidence>
<gene>
    <name evidence="5" type="ORF">JOC49_002028</name>
</gene>